<evidence type="ECO:0000313" key="4">
    <source>
        <dbReference type="Proteomes" id="UP001519460"/>
    </source>
</evidence>
<dbReference type="Proteomes" id="UP001519460">
    <property type="component" value="Unassembled WGS sequence"/>
</dbReference>
<dbReference type="AlphaFoldDB" id="A0ABD0J4G8"/>
<feature type="transmembrane region" description="Helical" evidence="2">
    <location>
        <begin position="7"/>
        <end position="29"/>
    </location>
</feature>
<keyword evidence="2" id="KW-0472">Membrane</keyword>
<feature type="compositionally biased region" description="Low complexity" evidence="1">
    <location>
        <begin position="324"/>
        <end position="364"/>
    </location>
</feature>
<accession>A0ABD0J4G8</accession>
<feature type="transmembrane region" description="Helical" evidence="2">
    <location>
        <begin position="514"/>
        <end position="538"/>
    </location>
</feature>
<gene>
    <name evidence="3" type="ORF">BaRGS_00039143</name>
</gene>
<keyword evidence="2" id="KW-0812">Transmembrane</keyword>
<proteinExistence type="predicted"/>
<organism evidence="3 4">
    <name type="scientific">Batillaria attramentaria</name>
    <dbReference type="NCBI Taxonomy" id="370345"/>
    <lineage>
        <taxon>Eukaryota</taxon>
        <taxon>Metazoa</taxon>
        <taxon>Spiralia</taxon>
        <taxon>Lophotrochozoa</taxon>
        <taxon>Mollusca</taxon>
        <taxon>Gastropoda</taxon>
        <taxon>Caenogastropoda</taxon>
        <taxon>Sorbeoconcha</taxon>
        <taxon>Cerithioidea</taxon>
        <taxon>Batillariidae</taxon>
        <taxon>Batillaria</taxon>
    </lineage>
</organism>
<feature type="compositionally biased region" description="Polar residues" evidence="1">
    <location>
        <begin position="372"/>
        <end position="387"/>
    </location>
</feature>
<keyword evidence="4" id="KW-1185">Reference proteome</keyword>
<feature type="compositionally biased region" description="Low complexity" evidence="1">
    <location>
        <begin position="388"/>
        <end position="428"/>
    </location>
</feature>
<reference evidence="3 4" key="1">
    <citation type="journal article" date="2023" name="Sci. Data">
        <title>Genome assembly of the Korean intertidal mud-creeper Batillaria attramentaria.</title>
        <authorList>
            <person name="Patra A.K."/>
            <person name="Ho P.T."/>
            <person name="Jun S."/>
            <person name="Lee S.J."/>
            <person name="Kim Y."/>
            <person name="Won Y.J."/>
        </authorList>
    </citation>
    <scope>NUCLEOTIDE SEQUENCE [LARGE SCALE GENOMIC DNA]</scope>
    <source>
        <strain evidence="3">Wonlab-2016</strain>
    </source>
</reference>
<protein>
    <submittedName>
        <fullName evidence="3">Uncharacterized protein</fullName>
    </submittedName>
</protein>
<feature type="compositionally biased region" description="Polar residues" evidence="1">
    <location>
        <begin position="294"/>
        <end position="323"/>
    </location>
</feature>
<sequence length="952" mass="102869">MRTAFTLECIGALLLIGGFMYGVITNVLLKRIEYRDYNMERLAITGVCAGVAGLLVYVRQTHNGYNIGYSIGAVLNVIGMFVSYVAAVITSCTNDGPNPGRNNTQLFATQRRYAGRQNQTFIQTLKRQREMPSVTIYTFDLTPICTDGMERVVLMVALLYLLKTSDGQRIVIPECSTNNQVDLKTDTNTITCQGLDPANAVDWTIFHLDGPRSKVPYVGDCDAFPESSPTTACSDDTLQPTVSLSRPPPGDRSIMVISTPPAYLDGYTVRCSLRAPMSPSEASCIFRVGATNQTDHTSETTTKGTDNPQTPTTTQRVSSTASPTTTERLTTTTTTESTTHSTTEPTTTTQETTSTTETPTTLRTTQEHTSQKETVPTSAPTTENVRQTTSFSTAGTTQTETSSTSVLPTSQSTPRETTVTTPVPTTESAKPSTESAQTATTSGLRTIVYHTNTIPATVRTQRTTVQRTTLTITESTQKVLGLSTLVDSASTVAHQVTTTAKTGVHDTSVDTVPVGAIVGGIVAAILFTAAIAVLCCWVRRGRAKKSDFRRASYGKDKAAVEAVSDVYFTSLQRDWDTKLFLTNYELPVIMYNNASCPATTTAVTPDKRTTNTANQVTSSAPSHTDGHGTTTSATSPTSKPSANTTTQVIPTHGPTEGQDSNTTAGDAKSNDDDNPTAAIAEQNGHHDDSEVSLQDEETTEKTQTSFLNDAEPVQGASSGDYSYAVVNKNANKKPSEDTDNGKCEPRVLQSSESDVIELDAHLYANDVKGTRTNDYDARLSGKETSGDTSENEIYAVVQKHGKLKPSMAVESTLVAKGPGVAASLSPESSTAEQGNIDLHHGKPDDQYNILSFTERRPMLNSPEDLYNRIQHNSAYDHPRPRVDQAYSPYTGLSVSRDATAQHTQHDYVNMATPEHNTNSDNHATYNTYQNCYESLQIGQDNDVNTYSSLNKV</sequence>
<feature type="compositionally biased region" description="Low complexity" evidence="1">
    <location>
        <begin position="629"/>
        <end position="646"/>
    </location>
</feature>
<evidence type="ECO:0000256" key="2">
    <source>
        <dbReference type="SAM" id="Phobius"/>
    </source>
</evidence>
<feature type="transmembrane region" description="Helical" evidence="2">
    <location>
        <begin position="41"/>
        <end position="58"/>
    </location>
</feature>
<comment type="caution">
    <text evidence="3">The sequence shown here is derived from an EMBL/GenBank/DDBJ whole genome shotgun (WGS) entry which is preliminary data.</text>
</comment>
<feature type="compositionally biased region" description="Polar residues" evidence="1">
    <location>
        <begin position="610"/>
        <end position="622"/>
    </location>
</feature>
<feature type="region of interest" description="Disordered" evidence="1">
    <location>
        <begin position="229"/>
        <end position="255"/>
    </location>
</feature>
<dbReference type="EMBL" id="JACVVK020000667">
    <property type="protein sequence ID" value="KAK7457971.1"/>
    <property type="molecule type" value="Genomic_DNA"/>
</dbReference>
<feature type="region of interest" description="Disordered" evidence="1">
    <location>
        <begin position="294"/>
        <end position="440"/>
    </location>
</feature>
<feature type="compositionally biased region" description="Polar residues" evidence="1">
    <location>
        <begin position="429"/>
        <end position="440"/>
    </location>
</feature>
<feature type="compositionally biased region" description="Polar residues" evidence="1">
    <location>
        <begin position="229"/>
        <end position="244"/>
    </location>
</feature>
<evidence type="ECO:0000313" key="3">
    <source>
        <dbReference type="EMBL" id="KAK7457971.1"/>
    </source>
</evidence>
<name>A0ABD0J4G8_9CAEN</name>
<feature type="region of interest" description="Disordered" evidence="1">
    <location>
        <begin position="820"/>
        <end position="845"/>
    </location>
</feature>
<feature type="compositionally biased region" description="Basic and acidic residues" evidence="1">
    <location>
        <begin position="733"/>
        <end position="745"/>
    </location>
</feature>
<keyword evidence="2" id="KW-1133">Transmembrane helix</keyword>
<feature type="region of interest" description="Disordered" evidence="1">
    <location>
        <begin position="602"/>
        <end position="750"/>
    </location>
</feature>
<feature type="transmembrane region" description="Helical" evidence="2">
    <location>
        <begin position="67"/>
        <end position="89"/>
    </location>
</feature>
<evidence type="ECO:0000256" key="1">
    <source>
        <dbReference type="SAM" id="MobiDB-lite"/>
    </source>
</evidence>